<dbReference type="PANTHER" id="PTHR47146:SF1">
    <property type="entry name" value="OTORAPLIN"/>
    <property type="match status" value="1"/>
</dbReference>
<evidence type="ECO:0000259" key="4">
    <source>
        <dbReference type="PROSITE" id="PS50002"/>
    </source>
</evidence>
<gene>
    <name evidence="6" type="primary">LOC116947877</name>
</gene>
<feature type="chain" id="PRO_5042560355" evidence="3">
    <location>
        <begin position="29"/>
        <end position="137"/>
    </location>
</feature>
<feature type="signal peptide" evidence="3">
    <location>
        <begin position="1"/>
        <end position="28"/>
    </location>
</feature>
<reference evidence="6" key="1">
    <citation type="submission" date="2025-08" db="UniProtKB">
        <authorList>
            <consortium name="RefSeq"/>
        </authorList>
    </citation>
    <scope>IDENTIFICATION</scope>
    <source>
        <tissue evidence="6">Sperm</tissue>
    </source>
</reference>
<evidence type="ECO:0000256" key="2">
    <source>
        <dbReference type="PROSITE-ProRule" id="PRU00192"/>
    </source>
</evidence>
<keyword evidence="1 2" id="KW-0728">SH3 domain</keyword>
<accession>A0AAJ7TNV9</accession>
<protein>
    <submittedName>
        <fullName evidence="6">Otoraplin-like</fullName>
    </submittedName>
</protein>
<dbReference type="PANTHER" id="PTHR47146">
    <property type="entry name" value="OTORAPLIN"/>
    <property type="match status" value="1"/>
</dbReference>
<dbReference type="InterPro" id="IPR001452">
    <property type="entry name" value="SH3_domain"/>
</dbReference>
<dbReference type="Pfam" id="PF07653">
    <property type="entry name" value="SH3_2"/>
    <property type="match status" value="1"/>
</dbReference>
<keyword evidence="3" id="KW-0732">Signal</keyword>
<evidence type="ECO:0000256" key="3">
    <source>
        <dbReference type="SAM" id="SignalP"/>
    </source>
</evidence>
<feature type="domain" description="SH3" evidence="4">
    <location>
        <begin position="47"/>
        <end position="118"/>
    </location>
</feature>
<sequence length="137" mass="15194">MAQPRTKTLLLGMALCLSVAFLGRPCAAGFMDHLSKTKFCADKECTYVISMGEATGDYSAPDCRFISFKSGQSIFIYSKLKPNDGEEYWLGSVYNAQDVAQMGLLGYFPKSMINEVHKFAPAKIKLPTNDLDFYCDS</sequence>
<keyword evidence="5" id="KW-1185">Reference proteome</keyword>
<dbReference type="InterPro" id="IPR042801">
    <property type="entry name" value="OTOR"/>
</dbReference>
<dbReference type="GeneID" id="116947877"/>
<dbReference type="AlphaFoldDB" id="A0AAJ7TNV9"/>
<evidence type="ECO:0000313" key="5">
    <source>
        <dbReference type="Proteomes" id="UP001318040"/>
    </source>
</evidence>
<dbReference type="Proteomes" id="UP001318040">
    <property type="component" value="Chromosome 31"/>
</dbReference>
<dbReference type="KEGG" id="pmrn:116947877"/>
<dbReference type="GO" id="GO:0001502">
    <property type="term" value="P:cartilage condensation"/>
    <property type="evidence" value="ECO:0007669"/>
    <property type="project" value="TreeGrafter"/>
</dbReference>
<evidence type="ECO:0000313" key="6">
    <source>
        <dbReference type="RefSeq" id="XP_032820008.1"/>
    </source>
</evidence>
<dbReference type="PROSITE" id="PS50002">
    <property type="entry name" value="SH3"/>
    <property type="match status" value="1"/>
</dbReference>
<dbReference type="RefSeq" id="XP_032820008.1">
    <property type="nucleotide sequence ID" value="XM_032964117.1"/>
</dbReference>
<proteinExistence type="predicted"/>
<dbReference type="Gene3D" id="2.30.30.40">
    <property type="entry name" value="SH3 Domains"/>
    <property type="match status" value="1"/>
</dbReference>
<dbReference type="InterPro" id="IPR036028">
    <property type="entry name" value="SH3-like_dom_sf"/>
</dbReference>
<name>A0AAJ7TNV9_PETMA</name>
<evidence type="ECO:0000256" key="1">
    <source>
        <dbReference type="ARBA" id="ARBA00022443"/>
    </source>
</evidence>
<organism evidence="5 6">
    <name type="scientific">Petromyzon marinus</name>
    <name type="common">Sea lamprey</name>
    <dbReference type="NCBI Taxonomy" id="7757"/>
    <lineage>
        <taxon>Eukaryota</taxon>
        <taxon>Metazoa</taxon>
        <taxon>Chordata</taxon>
        <taxon>Craniata</taxon>
        <taxon>Vertebrata</taxon>
        <taxon>Cyclostomata</taxon>
        <taxon>Hyperoartia</taxon>
        <taxon>Petromyzontiformes</taxon>
        <taxon>Petromyzontidae</taxon>
        <taxon>Petromyzon</taxon>
    </lineage>
</organism>
<dbReference type="SUPFAM" id="SSF50044">
    <property type="entry name" value="SH3-domain"/>
    <property type="match status" value="1"/>
</dbReference>